<reference evidence="2 3" key="1">
    <citation type="submission" date="2017-03" db="EMBL/GenBank/DDBJ databases">
        <title>Genomes of endolithic fungi from Antarctica.</title>
        <authorList>
            <person name="Coleine C."/>
            <person name="Masonjones S."/>
            <person name="Stajich J.E."/>
        </authorList>
    </citation>
    <scope>NUCLEOTIDE SEQUENCE [LARGE SCALE GENOMIC DNA]</scope>
    <source>
        <strain evidence="2 3">CCFEE 5184</strain>
    </source>
</reference>
<dbReference type="AlphaFoldDB" id="A0A4U0WKS6"/>
<gene>
    <name evidence="2" type="ORF">B0A55_11073</name>
</gene>
<sequence>MPNGLAQEVGIKFCAPLWEKMYDGQSAKLRQRRCDEQDASHSHFVNVLEAVLRHLEQICEQNLAPQLSSKRSKKRRAQAKRTCDAPADGDQTVLANIFKSLIVEDTRADGGQRDTSPHPPIRETSTAVPVAPDYELDAQDGDDAFALFCFPKECDKIRKFLLDTWRAYRHGRLSLLVTSEVTHTASMLIHHAADEFAAGFPHLATFTDVAKHLNIEVTTDGKELESFRYNGMGTDKSAADGHDPAEILCIPAYISSSLIRALSVDDKSPDRLRETMHYAEQSHPSVHSFLEVVKIHFLTVRAAIGGRIADYESGASQGLDAQTYPEGPTESKLRNLCKRRISAGLDETFERPESLTAEVAPDAID</sequence>
<dbReference type="PANTHER" id="PTHR38795:SF1">
    <property type="entry name" value="DUF6604 DOMAIN-CONTAINING PROTEIN"/>
    <property type="match status" value="1"/>
</dbReference>
<accession>A0A4U0WKS6</accession>
<evidence type="ECO:0000259" key="1">
    <source>
        <dbReference type="Pfam" id="PF20253"/>
    </source>
</evidence>
<evidence type="ECO:0000313" key="2">
    <source>
        <dbReference type="EMBL" id="TKA63148.1"/>
    </source>
</evidence>
<protein>
    <recommendedName>
        <fullName evidence="1">DUF6604 domain-containing protein</fullName>
    </recommendedName>
</protein>
<evidence type="ECO:0000313" key="3">
    <source>
        <dbReference type="Proteomes" id="UP000309340"/>
    </source>
</evidence>
<dbReference type="EMBL" id="NAJQ01000982">
    <property type="protein sequence ID" value="TKA63148.1"/>
    <property type="molecule type" value="Genomic_DNA"/>
</dbReference>
<dbReference type="OrthoDB" id="3650886at2759"/>
<feature type="domain" description="DUF6604" evidence="1">
    <location>
        <begin position="35"/>
        <end position="197"/>
    </location>
</feature>
<dbReference type="InterPro" id="IPR046539">
    <property type="entry name" value="DUF6604"/>
</dbReference>
<dbReference type="STRING" id="329884.A0A4U0WKS6"/>
<dbReference type="Proteomes" id="UP000309340">
    <property type="component" value="Unassembled WGS sequence"/>
</dbReference>
<organism evidence="2 3">
    <name type="scientific">Friedmanniomyces simplex</name>
    <dbReference type="NCBI Taxonomy" id="329884"/>
    <lineage>
        <taxon>Eukaryota</taxon>
        <taxon>Fungi</taxon>
        <taxon>Dikarya</taxon>
        <taxon>Ascomycota</taxon>
        <taxon>Pezizomycotina</taxon>
        <taxon>Dothideomycetes</taxon>
        <taxon>Dothideomycetidae</taxon>
        <taxon>Mycosphaerellales</taxon>
        <taxon>Teratosphaeriaceae</taxon>
        <taxon>Friedmanniomyces</taxon>
    </lineage>
</organism>
<comment type="caution">
    <text evidence="2">The sequence shown here is derived from an EMBL/GenBank/DDBJ whole genome shotgun (WGS) entry which is preliminary data.</text>
</comment>
<dbReference type="Pfam" id="PF20253">
    <property type="entry name" value="DUF6604"/>
    <property type="match status" value="1"/>
</dbReference>
<keyword evidence="3" id="KW-1185">Reference proteome</keyword>
<name>A0A4U0WKS6_9PEZI</name>
<dbReference type="PANTHER" id="PTHR38795">
    <property type="entry name" value="DUF6604 DOMAIN-CONTAINING PROTEIN"/>
    <property type="match status" value="1"/>
</dbReference>
<proteinExistence type="predicted"/>